<keyword evidence="2" id="KW-0862">Zinc</keyword>
<gene>
    <name evidence="9" type="ORF">GX50_06806</name>
</gene>
<proteinExistence type="predicted"/>
<dbReference type="PANTHER" id="PTHR36206">
    <property type="entry name" value="ASPERCRYPTIN BIOSYNTHESIS CLUSTER-SPECIFIC TRANSCRIPTION REGULATOR ATNN-RELATED"/>
    <property type="match status" value="1"/>
</dbReference>
<dbReference type="EMBL" id="PDND01000173">
    <property type="protein sequence ID" value="PGH30432.1"/>
    <property type="molecule type" value="Genomic_DNA"/>
</dbReference>
<evidence type="ECO:0000313" key="10">
    <source>
        <dbReference type="Proteomes" id="UP000226031"/>
    </source>
</evidence>
<accession>A0A2B7ZBQ8</accession>
<keyword evidence="4" id="KW-0238">DNA-binding</keyword>
<dbReference type="STRING" id="73230.A0A2B7ZBQ8"/>
<protein>
    <recommendedName>
        <fullName evidence="8">Zn(2)-C6 fungal-type domain-containing protein</fullName>
    </recommendedName>
</protein>
<dbReference type="GO" id="GO:0008270">
    <property type="term" value="F:zinc ion binding"/>
    <property type="evidence" value="ECO:0007669"/>
    <property type="project" value="InterPro"/>
</dbReference>
<keyword evidence="3" id="KW-0805">Transcription regulation</keyword>
<dbReference type="Proteomes" id="UP000226031">
    <property type="component" value="Unassembled WGS sequence"/>
</dbReference>
<keyword evidence="6" id="KW-0539">Nucleus</keyword>
<evidence type="ECO:0000256" key="3">
    <source>
        <dbReference type="ARBA" id="ARBA00023015"/>
    </source>
</evidence>
<dbReference type="SMART" id="SM00066">
    <property type="entry name" value="GAL4"/>
    <property type="match status" value="1"/>
</dbReference>
<organism evidence="9 10">
    <name type="scientific">[Emmonsia] crescens</name>
    <dbReference type="NCBI Taxonomy" id="73230"/>
    <lineage>
        <taxon>Eukaryota</taxon>
        <taxon>Fungi</taxon>
        <taxon>Dikarya</taxon>
        <taxon>Ascomycota</taxon>
        <taxon>Pezizomycotina</taxon>
        <taxon>Eurotiomycetes</taxon>
        <taxon>Eurotiomycetidae</taxon>
        <taxon>Onygenales</taxon>
        <taxon>Ajellomycetaceae</taxon>
        <taxon>Emergomyces</taxon>
    </lineage>
</organism>
<dbReference type="SUPFAM" id="SSF57701">
    <property type="entry name" value="Zn2/Cys6 DNA-binding domain"/>
    <property type="match status" value="1"/>
</dbReference>
<evidence type="ECO:0000256" key="7">
    <source>
        <dbReference type="SAM" id="MobiDB-lite"/>
    </source>
</evidence>
<evidence type="ECO:0000313" key="9">
    <source>
        <dbReference type="EMBL" id="PGH30432.1"/>
    </source>
</evidence>
<evidence type="ECO:0000256" key="6">
    <source>
        <dbReference type="ARBA" id="ARBA00023242"/>
    </source>
</evidence>
<dbReference type="AlphaFoldDB" id="A0A2B7ZBQ8"/>
<evidence type="ECO:0000256" key="4">
    <source>
        <dbReference type="ARBA" id="ARBA00023125"/>
    </source>
</evidence>
<dbReference type="PROSITE" id="PS50048">
    <property type="entry name" value="ZN2_CY6_FUNGAL_2"/>
    <property type="match status" value="1"/>
</dbReference>
<reference evidence="9 10" key="1">
    <citation type="submission" date="2017-10" db="EMBL/GenBank/DDBJ databases">
        <title>Comparative genomics in systemic dimorphic fungi from Ajellomycetaceae.</title>
        <authorList>
            <person name="Munoz J.F."/>
            <person name="Mcewen J.G."/>
            <person name="Clay O.K."/>
            <person name="Cuomo C.A."/>
        </authorList>
    </citation>
    <scope>NUCLEOTIDE SEQUENCE [LARGE SCALE GENOMIC DNA]</scope>
    <source>
        <strain evidence="9 10">UAMH4076</strain>
    </source>
</reference>
<dbReference type="InterPro" id="IPR001138">
    <property type="entry name" value="Zn2Cys6_DnaBD"/>
</dbReference>
<evidence type="ECO:0000256" key="1">
    <source>
        <dbReference type="ARBA" id="ARBA00022723"/>
    </source>
</evidence>
<feature type="domain" description="Zn(2)-C6 fungal-type" evidence="8">
    <location>
        <begin position="29"/>
        <end position="57"/>
    </location>
</feature>
<evidence type="ECO:0000259" key="8">
    <source>
        <dbReference type="PROSITE" id="PS50048"/>
    </source>
</evidence>
<name>A0A2B7ZBQ8_9EURO</name>
<dbReference type="Pfam" id="PF00172">
    <property type="entry name" value="Zn_clus"/>
    <property type="match status" value="1"/>
</dbReference>
<feature type="region of interest" description="Disordered" evidence="7">
    <location>
        <begin position="269"/>
        <end position="289"/>
    </location>
</feature>
<keyword evidence="1" id="KW-0479">Metal-binding</keyword>
<dbReference type="InterPro" id="IPR052360">
    <property type="entry name" value="Transcr_Regulatory_Proteins"/>
</dbReference>
<evidence type="ECO:0000256" key="5">
    <source>
        <dbReference type="ARBA" id="ARBA00023163"/>
    </source>
</evidence>
<sequence>MMLKALTPCLASYTTSLDAKKRRARTRSGCLTCRIRRVKCDEAKPSCFRCISTGRKCDGYAPEPLSRTQLAIALREQSQQKLMWGRQSSDSSSIQSLQHSPWPNYTNETEKRYFDLFRSDTARISGGLFSPVFWESLVLQVSHRELAIKHGIIALGALHRRFQLESTDSTAYLDKIEVAHELVQYAMEHYGKAVGYAKKLVADVEEAYNRQEEAKDIDIAFIACIIFVCYENLAGNYAIATMHLTSGLRIFEELERRRHIAVKVPIASNSTRGNKTPKPRTLQILPAPSPTQSTIDHLFRRLDLQALWLPDLREPYVYEQCLAYSKAEHAESQPMPRNFARGGMQEASSHLFDQIRWLFKLGVTLQALKGSPGNDTLDMDGKVQFLGTQDAVGTEPEHTLYLLKRCERRLEDWYMAYQRSFSSSSAQSHCAEHRTASVLQIYYTCALMIVQVAQAGRETAWDKFLPKIQDTIGILEKLAICHKSKKVNTENGGEPFLLSLDIGIIFPLFLLGSKCRDPLTRRRVVSLLSMTPRMREGRWDSLAAAAVIQRVIEIEEQETRRLRHRLDDSDDVTDILADGESFSSHGDPSLKSMTDPIPMCAEDIPEQARVCAIFLEMKNDARVVDVDFAMRPDTKQWMMRRERIPF</sequence>
<evidence type="ECO:0000256" key="2">
    <source>
        <dbReference type="ARBA" id="ARBA00022833"/>
    </source>
</evidence>
<dbReference type="CDD" id="cd00067">
    <property type="entry name" value="GAL4"/>
    <property type="match status" value="1"/>
</dbReference>
<keyword evidence="10" id="KW-1185">Reference proteome</keyword>
<dbReference type="GO" id="GO:0000981">
    <property type="term" value="F:DNA-binding transcription factor activity, RNA polymerase II-specific"/>
    <property type="evidence" value="ECO:0007669"/>
    <property type="project" value="InterPro"/>
</dbReference>
<dbReference type="InterPro" id="IPR036864">
    <property type="entry name" value="Zn2-C6_fun-type_DNA-bd_sf"/>
</dbReference>
<dbReference type="Gene3D" id="4.10.240.10">
    <property type="entry name" value="Zn(2)-C6 fungal-type DNA-binding domain"/>
    <property type="match status" value="1"/>
</dbReference>
<comment type="caution">
    <text evidence="9">The sequence shown here is derived from an EMBL/GenBank/DDBJ whole genome shotgun (WGS) entry which is preliminary data.</text>
</comment>
<keyword evidence="5" id="KW-0804">Transcription</keyword>
<dbReference type="GO" id="GO:0003677">
    <property type="term" value="F:DNA binding"/>
    <property type="evidence" value="ECO:0007669"/>
    <property type="project" value="UniProtKB-KW"/>
</dbReference>
<dbReference type="PANTHER" id="PTHR36206:SF12">
    <property type="entry name" value="ASPERCRYPTIN BIOSYNTHESIS CLUSTER-SPECIFIC TRANSCRIPTION REGULATOR ATNN-RELATED"/>
    <property type="match status" value="1"/>
</dbReference>
<dbReference type="PROSITE" id="PS00463">
    <property type="entry name" value="ZN2_CY6_FUNGAL_1"/>
    <property type="match status" value="1"/>
</dbReference>
<dbReference type="VEuPathDB" id="FungiDB:EMCG_09583"/>